<organism evidence="2 3">
    <name type="scientific">Pseudoduganella rivuli</name>
    <dbReference type="NCBI Taxonomy" id="2666085"/>
    <lineage>
        <taxon>Bacteria</taxon>
        <taxon>Pseudomonadati</taxon>
        <taxon>Pseudomonadota</taxon>
        <taxon>Betaproteobacteria</taxon>
        <taxon>Burkholderiales</taxon>
        <taxon>Oxalobacteraceae</taxon>
        <taxon>Telluria group</taxon>
        <taxon>Pseudoduganella</taxon>
    </lineage>
</organism>
<keyword evidence="3" id="KW-1185">Reference proteome</keyword>
<feature type="signal peptide" evidence="1">
    <location>
        <begin position="1"/>
        <end position="36"/>
    </location>
</feature>
<evidence type="ECO:0000256" key="1">
    <source>
        <dbReference type="SAM" id="SignalP"/>
    </source>
</evidence>
<protein>
    <recommendedName>
        <fullName evidence="4">Dockerin domain-containing protein</fullName>
    </recommendedName>
</protein>
<reference evidence="2 3" key="1">
    <citation type="submission" date="2019-11" db="EMBL/GenBank/DDBJ databases">
        <title>Novel species isolated from a subtropical stream in China.</title>
        <authorList>
            <person name="Lu H."/>
        </authorList>
    </citation>
    <scope>NUCLEOTIDE SEQUENCE [LARGE SCALE GENOMIC DNA]</scope>
    <source>
        <strain evidence="2 3">FT92W</strain>
    </source>
</reference>
<dbReference type="AlphaFoldDB" id="A0A7X2LR36"/>
<evidence type="ECO:0000313" key="2">
    <source>
        <dbReference type="EMBL" id="MRV72015.1"/>
    </source>
</evidence>
<sequence length="582" mass="61689">MPHTMPFPRLALRMPRCLLPACLLLASLLLAPPLRAANESARIEILQSSNPAFATLDRVRVEQIVRTTLLADSSTPYLLARIRVRFDATGMPRHLVVYLARADISQADTARITLSPGYVVSAVDLAYQQQESDLEPGTFTVQDADMLFETPVDFIASAVAGVQRGCQLGAAAGYVCDTAVGGDAGVQDIRNYLLAPRLKALGNIGHGNPDGIQLADGMLASQWFTTLPSGTLAGKLLYFNSCQVHNAPLEPAIMGAGARTYIGGDLSLPIGSSEEVFKCFWDATLNDKQPMGAALGACEDAQGLTGFHGLSGDAGRFTDNRVGDDDGYHPGDVADRAPASPRVARVLSYFAGQLGQHAGVGLDMGGADRPVGLTHVLALPPQARVTAARVTIRLRGTSSLVKNDVILYNDSVSATEAEREPCGPLAQCDGLQPFLPYIALRDLLGFEPVAGVDYDVHIDLARVPLRLRDSTGGAGGSQAPRPDVYRNLLGVLASGRLDLIVGDDSMIDYSELTLTYTLPSAAPGDLDGDSAIDRNDLDLVLNAVGTDATAGGDPRDLDHDGRITVLDARKLTLLCNKPQCAR</sequence>
<evidence type="ECO:0000313" key="3">
    <source>
        <dbReference type="Proteomes" id="UP000446768"/>
    </source>
</evidence>
<accession>A0A7X2LR36</accession>
<dbReference type="Proteomes" id="UP000446768">
    <property type="component" value="Unassembled WGS sequence"/>
</dbReference>
<name>A0A7X2LR36_9BURK</name>
<comment type="caution">
    <text evidence="2">The sequence shown here is derived from an EMBL/GenBank/DDBJ whole genome shotgun (WGS) entry which is preliminary data.</text>
</comment>
<dbReference type="EMBL" id="WKJJ01000005">
    <property type="protein sequence ID" value="MRV72015.1"/>
    <property type="molecule type" value="Genomic_DNA"/>
</dbReference>
<gene>
    <name evidence="2" type="ORF">GJ700_09850</name>
</gene>
<feature type="chain" id="PRO_5030820163" description="Dockerin domain-containing protein" evidence="1">
    <location>
        <begin position="37"/>
        <end position="582"/>
    </location>
</feature>
<proteinExistence type="predicted"/>
<keyword evidence="1" id="KW-0732">Signal</keyword>
<evidence type="ECO:0008006" key="4">
    <source>
        <dbReference type="Google" id="ProtNLM"/>
    </source>
</evidence>
<dbReference type="RefSeq" id="WP_154373149.1">
    <property type="nucleotide sequence ID" value="NZ_WKJJ01000005.1"/>
</dbReference>